<dbReference type="RefSeq" id="WP_023948829.1">
    <property type="nucleotide sequence ID" value="NZ_BASD01000025.1"/>
</dbReference>
<gene>
    <name evidence="2" type="ORF">HFN_0731</name>
</gene>
<name>T1D2S4_9HELI</name>
<comment type="caution">
    <text evidence="2">The sequence shown here is derived from an EMBL/GenBank/DDBJ whole genome shotgun (WGS) entry which is preliminary data.</text>
</comment>
<evidence type="ECO:0000313" key="2">
    <source>
        <dbReference type="EMBL" id="GAD19491.1"/>
    </source>
</evidence>
<keyword evidence="1" id="KW-1133">Transmembrane helix</keyword>
<dbReference type="STRING" id="1325130.HFN_0731"/>
<reference evidence="2 3" key="1">
    <citation type="journal article" date="2013" name="Genome Announc.">
        <title>Draft Genome Sequence of Helicobacter fennelliae Strain MRY12-0050, Isolated from a Bacteremia Patient.</title>
        <authorList>
            <person name="Rimbara E."/>
            <person name="Matsui M."/>
            <person name="Mori S."/>
            <person name="Suzuki S."/>
            <person name="Suzuki M."/>
            <person name="Kim H."/>
            <person name="Sekizuka T."/>
            <person name="Kuroda M."/>
            <person name="Shibayama K."/>
        </authorList>
    </citation>
    <scope>NUCLEOTIDE SEQUENCE [LARGE SCALE GENOMIC DNA]</scope>
    <source>
        <strain evidence="2 3">MRY12-0050</strain>
    </source>
</reference>
<dbReference type="Proteomes" id="UP000018143">
    <property type="component" value="Unassembled WGS sequence"/>
</dbReference>
<feature type="transmembrane region" description="Helical" evidence="1">
    <location>
        <begin position="7"/>
        <end position="28"/>
    </location>
</feature>
<evidence type="ECO:0000313" key="3">
    <source>
        <dbReference type="Proteomes" id="UP000018143"/>
    </source>
</evidence>
<accession>T1D2S4</accession>
<dbReference type="AlphaFoldDB" id="T1D2S4"/>
<organism evidence="2 3">
    <name type="scientific">Helicobacter fennelliae MRY12-0050</name>
    <dbReference type="NCBI Taxonomy" id="1325130"/>
    <lineage>
        <taxon>Bacteria</taxon>
        <taxon>Pseudomonadati</taxon>
        <taxon>Campylobacterota</taxon>
        <taxon>Epsilonproteobacteria</taxon>
        <taxon>Campylobacterales</taxon>
        <taxon>Helicobacteraceae</taxon>
        <taxon>Helicobacter</taxon>
    </lineage>
</organism>
<keyword evidence="1" id="KW-0472">Membrane</keyword>
<keyword evidence="1" id="KW-0812">Transmembrane</keyword>
<proteinExistence type="predicted"/>
<protein>
    <submittedName>
        <fullName evidence="2">Uncharacterized protein</fullName>
    </submittedName>
</protein>
<evidence type="ECO:0000256" key="1">
    <source>
        <dbReference type="SAM" id="Phobius"/>
    </source>
</evidence>
<dbReference type="EMBL" id="BASD01000025">
    <property type="protein sequence ID" value="GAD19491.1"/>
    <property type="molecule type" value="Genomic_DNA"/>
</dbReference>
<sequence length="74" mass="8701">MVNFSLFFYDSFIIIDFIFLLLLFLTAIANKCDILKSLILMLFKLCFVFASLLHDVDSKSTRKHKKKHKKQSLV</sequence>
<keyword evidence="3" id="KW-1185">Reference proteome</keyword>
<feature type="transmembrane region" description="Helical" evidence="1">
    <location>
        <begin position="34"/>
        <end position="53"/>
    </location>
</feature>